<protein>
    <recommendedName>
        <fullName evidence="1">Putative membrane protein insertion efficiency factor</fullName>
    </recommendedName>
</protein>
<feature type="region of interest" description="Disordered" evidence="2">
    <location>
        <begin position="64"/>
        <end position="83"/>
    </location>
</feature>
<comment type="caution">
    <text evidence="3">The sequence shown here is derived from an EMBL/GenBank/DDBJ whole genome shotgun (WGS) entry which is preliminary data.</text>
</comment>
<keyword evidence="4" id="KW-1185">Reference proteome</keyword>
<organism evidence="3 4">
    <name type="scientific">Lyngbya confervoides BDU141951</name>
    <dbReference type="NCBI Taxonomy" id="1574623"/>
    <lineage>
        <taxon>Bacteria</taxon>
        <taxon>Bacillati</taxon>
        <taxon>Cyanobacteriota</taxon>
        <taxon>Cyanophyceae</taxon>
        <taxon>Oscillatoriophycideae</taxon>
        <taxon>Oscillatoriales</taxon>
        <taxon>Microcoleaceae</taxon>
        <taxon>Lyngbya</taxon>
    </lineage>
</organism>
<accession>A0ABD4SYH8</accession>
<proteinExistence type="inferred from homology"/>
<evidence type="ECO:0000256" key="1">
    <source>
        <dbReference type="HAMAP-Rule" id="MF_00386"/>
    </source>
</evidence>
<dbReference type="RefSeq" id="WP_166278655.1">
    <property type="nucleotide sequence ID" value="NZ_JTHE03000004.1"/>
</dbReference>
<dbReference type="InterPro" id="IPR002696">
    <property type="entry name" value="Membr_insert_effic_factor_YidD"/>
</dbReference>
<name>A0ABD4SYH8_9CYAN</name>
<comment type="subcellular location">
    <subcellularLocation>
        <location evidence="1">Cell membrane</location>
        <topology evidence="1">Peripheral membrane protein</topology>
        <orientation evidence="1">Cytoplasmic side</orientation>
    </subcellularLocation>
</comment>
<dbReference type="SMART" id="SM01234">
    <property type="entry name" value="Haemolytic"/>
    <property type="match status" value="1"/>
</dbReference>
<dbReference type="GO" id="GO:0005886">
    <property type="term" value="C:plasma membrane"/>
    <property type="evidence" value="ECO:0007669"/>
    <property type="project" value="UniProtKB-SubCell"/>
</dbReference>
<evidence type="ECO:0000313" key="4">
    <source>
        <dbReference type="Proteomes" id="UP000031561"/>
    </source>
</evidence>
<comment type="function">
    <text evidence="1">Could be involved in insertion of integral membrane proteins into the membrane.</text>
</comment>
<dbReference type="Pfam" id="PF01809">
    <property type="entry name" value="YidD"/>
    <property type="match status" value="1"/>
</dbReference>
<reference evidence="3 4" key="1">
    <citation type="journal article" date="2015" name="Genome Announc.">
        <title>Draft Genome Sequence of Filamentous Marine Cyanobacterium Lyngbya confervoides Strain BDU141951.</title>
        <authorList>
            <person name="Chandrababunaidu M.M."/>
            <person name="Sen D."/>
            <person name="Tripathy S."/>
        </authorList>
    </citation>
    <scope>NUCLEOTIDE SEQUENCE [LARGE SCALE GENOMIC DNA]</scope>
    <source>
        <strain evidence="3 4">BDU141951</strain>
    </source>
</reference>
<evidence type="ECO:0000256" key="2">
    <source>
        <dbReference type="SAM" id="MobiDB-lite"/>
    </source>
</evidence>
<dbReference type="NCBIfam" id="TIGR00278">
    <property type="entry name" value="membrane protein insertion efficiency factor YidD"/>
    <property type="match status" value="1"/>
</dbReference>
<dbReference type="EMBL" id="JTHE03000004">
    <property type="protein sequence ID" value="MCM1981328.1"/>
    <property type="molecule type" value="Genomic_DNA"/>
</dbReference>
<dbReference type="PANTHER" id="PTHR33383:SF1">
    <property type="entry name" value="MEMBRANE PROTEIN INSERTION EFFICIENCY FACTOR-RELATED"/>
    <property type="match status" value="1"/>
</dbReference>
<comment type="similarity">
    <text evidence="1">Belongs to the UPF0161 family.</text>
</comment>
<dbReference type="PANTHER" id="PTHR33383">
    <property type="entry name" value="MEMBRANE PROTEIN INSERTION EFFICIENCY FACTOR-RELATED"/>
    <property type="match status" value="1"/>
</dbReference>
<evidence type="ECO:0000313" key="3">
    <source>
        <dbReference type="EMBL" id="MCM1981328.1"/>
    </source>
</evidence>
<dbReference type="AlphaFoldDB" id="A0ABD4SYH8"/>
<sequence length="83" mass="9419">MDFTKPLLLLLIRAYQVGLSRWLAPTCRFQPTCSAYAQEAIARYGSLRGSWLACRRLIRCHPFNPGGFDPVPDLEDPRSDPQP</sequence>
<keyword evidence="1" id="KW-1003">Cell membrane</keyword>
<dbReference type="HAMAP" id="MF_00386">
    <property type="entry name" value="UPF0161_YidD"/>
    <property type="match status" value="1"/>
</dbReference>
<keyword evidence="1" id="KW-0472">Membrane</keyword>
<gene>
    <name evidence="3" type="primary">yidD</name>
    <name evidence="3" type="ORF">QQ91_0000575</name>
</gene>
<dbReference type="Proteomes" id="UP000031561">
    <property type="component" value="Unassembled WGS sequence"/>
</dbReference>